<feature type="transmembrane region" description="Helical" evidence="8">
    <location>
        <begin position="39"/>
        <end position="56"/>
    </location>
</feature>
<keyword evidence="7" id="KW-0413">Isomerase</keyword>
<organism evidence="10 11">
    <name type="scientific">Halohasta litchfieldiae</name>
    <dbReference type="NCBI Taxonomy" id="1073996"/>
    <lineage>
        <taxon>Archaea</taxon>
        <taxon>Methanobacteriati</taxon>
        <taxon>Methanobacteriota</taxon>
        <taxon>Stenosarchaea group</taxon>
        <taxon>Halobacteria</taxon>
        <taxon>Halobacteriales</taxon>
        <taxon>Haloferacaceae</taxon>
        <taxon>Halohasta</taxon>
    </lineage>
</organism>
<comment type="subcellular location">
    <subcellularLocation>
        <location evidence="1">Membrane</location>
        <topology evidence="1">Multi-pass membrane protein</topology>
    </subcellularLocation>
</comment>
<dbReference type="AlphaFoldDB" id="A0A1H6SL39"/>
<dbReference type="GeneID" id="35003897"/>
<feature type="transmembrane region" description="Helical" evidence="8">
    <location>
        <begin position="216"/>
        <end position="236"/>
    </location>
</feature>
<feature type="transmembrane region" description="Helical" evidence="8">
    <location>
        <begin position="172"/>
        <end position="196"/>
    </location>
</feature>
<dbReference type="EMBL" id="FNYR01000005">
    <property type="protein sequence ID" value="SEI68481.1"/>
    <property type="molecule type" value="Genomic_DNA"/>
</dbReference>
<keyword evidence="4" id="KW-0125">Carotenoid biosynthesis</keyword>
<accession>A0A2H4Q645</accession>
<evidence type="ECO:0000256" key="6">
    <source>
        <dbReference type="ARBA" id="ARBA00023136"/>
    </source>
</evidence>
<evidence type="ECO:0000256" key="2">
    <source>
        <dbReference type="ARBA" id="ARBA00004829"/>
    </source>
</evidence>
<evidence type="ECO:0000313" key="11">
    <source>
        <dbReference type="Proteomes" id="UP000198888"/>
    </source>
</evidence>
<evidence type="ECO:0000256" key="5">
    <source>
        <dbReference type="ARBA" id="ARBA00022989"/>
    </source>
</evidence>
<sequence>MIPPETYLQFHTVAILPPIVGLALLAWLRPSGHDRRRAATGLAIITVLAVCYTLPWDNFLIRRGVWTYGEGVVAGRLWAVPVGEALFFVLQPIFTALWLSRFSISTTTPLALSTRQRAAGILAGVGVGVVGAGLLTGGSTFYLGAILAWAAPIFALQWGFGWTQLWHCRRTVGLAVAVPTLYLWVVDWTAISLELWTISPDYTVGIAPLGLPVEEMVFFLVTNLFVIQGLVLYAWLLDRWGDWSK</sequence>
<gene>
    <name evidence="10" type="ORF">SAMN05444271_105159</name>
</gene>
<reference evidence="10 11" key="1">
    <citation type="submission" date="2016-10" db="EMBL/GenBank/DDBJ databases">
        <authorList>
            <person name="de Groot N.N."/>
        </authorList>
    </citation>
    <scope>NUCLEOTIDE SEQUENCE [LARGE SCALE GENOMIC DNA]</scope>
    <source>
        <strain evidence="10 11">DSM 22187</strain>
    </source>
</reference>
<evidence type="ECO:0000256" key="1">
    <source>
        <dbReference type="ARBA" id="ARBA00004141"/>
    </source>
</evidence>
<dbReference type="GO" id="GO:0045436">
    <property type="term" value="F:lycopene beta cyclase activity"/>
    <property type="evidence" value="ECO:0007669"/>
    <property type="project" value="UniProtKB-ARBA"/>
</dbReference>
<evidence type="ECO:0000256" key="8">
    <source>
        <dbReference type="SAM" id="Phobius"/>
    </source>
</evidence>
<dbReference type="Pfam" id="PF18916">
    <property type="entry name" value="Lycopene_cyc"/>
    <property type="match status" value="2"/>
</dbReference>
<proteinExistence type="predicted"/>
<feature type="transmembrane region" description="Helical" evidence="8">
    <location>
        <begin position="141"/>
        <end position="160"/>
    </location>
</feature>
<evidence type="ECO:0000313" key="10">
    <source>
        <dbReference type="EMBL" id="SEI68481.1"/>
    </source>
</evidence>
<evidence type="ECO:0000256" key="3">
    <source>
        <dbReference type="ARBA" id="ARBA00022692"/>
    </source>
</evidence>
<dbReference type="Proteomes" id="UP000198888">
    <property type="component" value="Unassembled WGS sequence"/>
</dbReference>
<evidence type="ECO:0000259" key="9">
    <source>
        <dbReference type="Pfam" id="PF18916"/>
    </source>
</evidence>
<dbReference type="STRING" id="1073996.SAMN05444271_105159"/>
<dbReference type="RefSeq" id="WP_089671446.1">
    <property type="nucleotide sequence ID" value="NZ_CP024845.1"/>
</dbReference>
<dbReference type="InterPro" id="IPR017825">
    <property type="entry name" value="Lycopene_cyclase_dom"/>
</dbReference>
<keyword evidence="6 8" id="KW-0472">Membrane</keyword>
<dbReference type="KEGG" id="hae:halTADL_3130"/>
<keyword evidence="11" id="KW-1185">Reference proteome</keyword>
<keyword evidence="5 8" id="KW-1133">Transmembrane helix</keyword>
<dbReference type="GO" id="GO:0016020">
    <property type="term" value="C:membrane"/>
    <property type="evidence" value="ECO:0007669"/>
    <property type="project" value="UniProtKB-SubCell"/>
</dbReference>
<comment type="pathway">
    <text evidence="2">Carotenoid biosynthesis.</text>
</comment>
<dbReference type="GO" id="GO:0016872">
    <property type="term" value="F:intramolecular lyase activity"/>
    <property type="evidence" value="ECO:0007669"/>
    <property type="project" value="InterPro"/>
</dbReference>
<protein>
    <submittedName>
        <fullName evidence="10">Lycopene cyclase domain-containing protein</fullName>
    </submittedName>
</protein>
<evidence type="ECO:0000256" key="4">
    <source>
        <dbReference type="ARBA" id="ARBA00022746"/>
    </source>
</evidence>
<feature type="transmembrane region" description="Helical" evidence="8">
    <location>
        <begin position="118"/>
        <end position="135"/>
    </location>
</feature>
<dbReference type="GO" id="GO:0016117">
    <property type="term" value="P:carotenoid biosynthetic process"/>
    <property type="evidence" value="ECO:0007669"/>
    <property type="project" value="UniProtKB-KW"/>
</dbReference>
<accession>A0A1H6SL39</accession>
<feature type="transmembrane region" description="Helical" evidence="8">
    <location>
        <begin position="76"/>
        <end position="98"/>
    </location>
</feature>
<feature type="domain" description="Lycopene cyclase" evidence="9">
    <location>
        <begin position="142"/>
        <end position="227"/>
    </location>
</feature>
<dbReference type="NCBIfam" id="TIGR03462">
    <property type="entry name" value="CarR_dom_SF"/>
    <property type="match status" value="2"/>
</dbReference>
<name>A0A1H6SL39_9EURY</name>
<keyword evidence="3 8" id="KW-0812">Transmembrane</keyword>
<feature type="transmembrane region" description="Helical" evidence="8">
    <location>
        <begin position="6"/>
        <end position="27"/>
    </location>
</feature>
<feature type="domain" description="Lycopene cyclase" evidence="9">
    <location>
        <begin position="20"/>
        <end position="96"/>
    </location>
</feature>
<evidence type="ECO:0000256" key="7">
    <source>
        <dbReference type="ARBA" id="ARBA00023235"/>
    </source>
</evidence>